<dbReference type="PANTHER" id="PTHR43394:SF15">
    <property type="entry name" value="ALPHA-FACTOR-TRANSPORTING ATPASE"/>
    <property type="match status" value="1"/>
</dbReference>
<evidence type="ECO:0000313" key="12">
    <source>
        <dbReference type="Proteomes" id="UP001144191"/>
    </source>
</evidence>
<keyword evidence="6 8" id="KW-0472">Membrane</keyword>
<evidence type="ECO:0000259" key="9">
    <source>
        <dbReference type="PROSITE" id="PS50893"/>
    </source>
</evidence>
<evidence type="ECO:0000256" key="5">
    <source>
        <dbReference type="ARBA" id="ARBA00022989"/>
    </source>
</evidence>
<feature type="region of interest" description="Disordered" evidence="7">
    <location>
        <begin position="606"/>
        <end position="642"/>
    </location>
</feature>
<keyword evidence="5 8" id="KW-1133">Transmembrane helix</keyword>
<feature type="compositionally biased region" description="Basic and acidic residues" evidence="7">
    <location>
        <begin position="606"/>
        <end position="616"/>
    </location>
</feature>
<dbReference type="SMART" id="SM00382">
    <property type="entry name" value="AAA"/>
    <property type="match status" value="2"/>
</dbReference>
<dbReference type="InterPro" id="IPR011527">
    <property type="entry name" value="ABC1_TM_dom"/>
</dbReference>
<comment type="subcellular location">
    <subcellularLocation>
        <location evidence="1">Membrane</location>
        <topology evidence="1">Multi-pass membrane protein</topology>
    </subcellularLocation>
</comment>
<evidence type="ECO:0000256" key="2">
    <source>
        <dbReference type="ARBA" id="ARBA00022692"/>
    </source>
</evidence>
<evidence type="ECO:0000256" key="8">
    <source>
        <dbReference type="SAM" id="Phobius"/>
    </source>
</evidence>
<dbReference type="PROSITE" id="PS50929">
    <property type="entry name" value="ABC_TM1F"/>
    <property type="match status" value="2"/>
</dbReference>
<dbReference type="EMBL" id="BRPB01000031">
    <property type="protein sequence ID" value="GLA49639.1"/>
    <property type="molecule type" value="Genomic_DNA"/>
</dbReference>
<dbReference type="FunFam" id="3.40.50.300:FF:001471">
    <property type="entry name" value="P-loop containing nucleoside triphosphate hydrolase protein"/>
    <property type="match status" value="1"/>
</dbReference>
<dbReference type="PANTHER" id="PTHR43394">
    <property type="entry name" value="ATP-DEPENDENT PERMEASE MDL1, MITOCHONDRIAL"/>
    <property type="match status" value="1"/>
</dbReference>
<comment type="caution">
    <text evidence="11">The sequence shown here is derived from an EMBL/GenBank/DDBJ whole genome shotgun (WGS) entry which is preliminary data.</text>
</comment>
<feature type="compositionally biased region" description="Low complexity" evidence="7">
    <location>
        <begin position="617"/>
        <end position="635"/>
    </location>
</feature>
<dbReference type="InterPro" id="IPR003439">
    <property type="entry name" value="ABC_transporter-like_ATP-bd"/>
</dbReference>
<evidence type="ECO:0008006" key="13">
    <source>
        <dbReference type="Google" id="ProtNLM"/>
    </source>
</evidence>
<dbReference type="GO" id="GO:0090374">
    <property type="term" value="P:oligopeptide export from mitochondrion"/>
    <property type="evidence" value="ECO:0007669"/>
    <property type="project" value="TreeGrafter"/>
</dbReference>
<feature type="transmembrane region" description="Helical" evidence="8">
    <location>
        <begin position="30"/>
        <end position="54"/>
    </location>
</feature>
<dbReference type="CDD" id="cd18578">
    <property type="entry name" value="ABC_6TM_Pgp_ABCB1_D2_like"/>
    <property type="match status" value="1"/>
</dbReference>
<dbReference type="SUPFAM" id="SSF52540">
    <property type="entry name" value="P-loop containing nucleoside triphosphate hydrolases"/>
    <property type="match status" value="2"/>
</dbReference>
<dbReference type="SUPFAM" id="SSF90123">
    <property type="entry name" value="ABC transporter transmembrane region"/>
    <property type="match status" value="2"/>
</dbReference>
<evidence type="ECO:0000256" key="3">
    <source>
        <dbReference type="ARBA" id="ARBA00022741"/>
    </source>
</evidence>
<keyword evidence="2 8" id="KW-0812">Transmembrane</keyword>
<dbReference type="InterPro" id="IPR017871">
    <property type="entry name" value="ABC_transporter-like_CS"/>
</dbReference>
<evidence type="ECO:0000313" key="11">
    <source>
        <dbReference type="EMBL" id="GLA49639.1"/>
    </source>
</evidence>
<dbReference type="InterPro" id="IPR003593">
    <property type="entry name" value="AAA+_ATPase"/>
</dbReference>
<dbReference type="Pfam" id="PF00005">
    <property type="entry name" value="ABC_tran"/>
    <property type="match status" value="2"/>
</dbReference>
<evidence type="ECO:0000256" key="4">
    <source>
        <dbReference type="ARBA" id="ARBA00022840"/>
    </source>
</evidence>
<gene>
    <name evidence="11" type="ORF">AnigIFM63604_005609</name>
</gene>
<feature type="domain" description="ABC transporter" evidence="9">
    <location>
        <begin position="1094"/>
        <end position="1342"/>
    </location>
</feature>
<feature type="transmembrane region" description="Helical" evidence="8">
    <location>
        <begin position="758"/>
        <end position="779"/>
    </location>
</feature>
<organism evidence="11 12">
    <name type="scientific">Aspergillus niger</name>
    <dbReference type="NCBI Taxonomy" id="5061"/>
    <lineage>
        <taxon>Eukaryota</taxon>
        <taxon>Fungi</taxon>
        <taxon>Dikarya</taxon>
        <taxon>Ascomycota</taxon>
        <taxon>Pezizomycotina</taxon>
        <taxon>Eurotiomycetes</taxon>
        <taxon>Eurotiomycetidae</taxon>
        <taxon>Eurotiales</taxon>
        <taxon>Aspergillaceae</taxon>
        <taxon>Aspergillus</taxon>
        <taxon>Aspergillus subgen. Circumdati</taxon>
    </lineage>
</organism>
<feature type="transmembrane region" description="Helical" evidence="8">
    <location>
        <begin position="875"/>
        <end position="893"/>
    </location>
</feature>
<dbReference type="CDD" id="cd18577">
    <property type="entry name" value="ABC_6TM_Pgp_ABCB1_D1_like"/>
    <property type="match status" value="1"/>
</dbReference>
<keyword evidence="3" id="KW-0547">Nucleotide-binding</keyword>
<feature type="domain" description="ABC transporter" evidence="9">
    <location>
        <begin position="363"/>
        <end position="602"/>
    </location>
</feature>
<evidence type="ECO:0000256" key="1">
    <source>
        <dbReference type="ARBA" id="ARBA00004141"/>
    </source>
</evidence>
<name>A0A9W6A0C7_ASPNG</name>
<protein>
    <recommendedName>
        <fullName evidence="13">ABC a-pheromone efflux pump AtrD</fullName>
    </recommendedName>
</protein>
<sequence length="1352" mass="149473">MAALLAGARRFIHRKPRWMSLFSFTTTKHYPVLIGGFTFTAVSSLSVPIFSVVLGEIFNTFTLFGGGKIAKQDLTPQISTFAVQLVGLGAINWVCNSVYFILFVIFGELQVANARTKLFERLLQKSQEWFETQPDGTRVFLSSLQGQVDDLQKATSQPLGLALQYIFRAIFSLALAFFTSWNLTLVTLAGIPFLSAALSFLSTKTNSCMETQKTELGHLSLIVDNATSSIDSVKSFNGQDTEMRNFVISVDNAALHYLKRARFTSLQISILRLMTFGMFVQGFWYGSSLATSGELSAGEVLRTFWACLAAAQSMEFLMPQIVVLAKGKDAALSLAHILSSESEDAVRGEGRGSIYPKFCEGDIEVSNVSFAYPAQPNRPVLNTTSFFFPAGETTFVIGRSGSGKSTLGQLLTRFYLPVSGDILIDGVPIQSLSIDWVRNNITLLEQRSVLFKESIFMNVAFGSRNYEGLNKVDVRECIDLARLQSTIDDLPKGIDTCVGHGGDFLSGGQKQRVAIARARLRDTPILIMDEPTSALDATNRVEITKAIREWRRGKTTIIITHDMSQIMDHDFAYIMDQGSVIQAGYRHELEESTTCFATSKKLSRDESEHADAHSASDRCSSASSKSSIESTRSQSPDSFSQHNELAQHSYAIHGYKTSLQSIRQSADTQRVRPRRESIGMQMFELNTVHISNTNFQSNRFRQSILPANDVVNEINRARSKHRSKRLLKNAAHLAPQERMSLGQIMLTILPNLTRGQKLLLLLGCFSTLGHSMATPLFSYCLSKLLETFYNKQAKASTWSLIVLGIAIGDGVISFLMHYLLELCGQAWVDRLRKRGFHRIHDQPRKWFEEAGNEPSQLTSSLNHSAEEMRNLVGHFGGYVLVATSVTVVAIIWCMAVCWKLTLVAVACGPVIYAITRGLERTTGIWERRCTGVRTTASEIFIETFSQIRTVRTLTLEPYFHKKHMKAAALCMVLGVKKAVYTGFLFGLVESMIIFVSSKQPVYKKPMLAELNCAGLIFYYGAVLVSSLEFTVTSLMTVFSVLLFSIGYASTVLSWIPQISVSHIMANQVLRLARLPQGASHEHRGNLKITTAAPVKIKNLNFRYPSRPDAHVLRDVSINIPRNQCTAIVGRSGSGKSTIASLLLSLYEAPTSQDRMPPISLNGIDIQRIHTPTLRSLISIVSQRPSIFPGTVADNISYGLEDDSPLRTMFHIRAAAEAAGIDEFITSLPKGYFTMIGDGGAGMSGGQAQRLVIARALVRQPQLLILDEATSSLDPNNAKIIRRTVQRLVATRLGLTVLIITHARDIMEIADNIIVIDKGRVVEAGKYKLLARQQGGKLRALIEDPDSDAEPGI</sequence>
<dbReference type="GO" id="GO:0016887">
    <property type="term" value="F:ATP hydrolysis activity"/>
    <property type="evidence" value="ECO:0007669"/>
    <property type="project" value="InterPro"/>
</dbReference>
<feature type="transmembrane region" description="Helical" evidence="8">
    <location>
        <begin position="81"/>
        <end position="107"/>
    </location>
</feature>
<dbReference type="InterPro" id="IPR027417">
    <property type="entry name" value="P-loop_NTPase"/>
</dbReference>
<feature type="transmembrane region" description="Helical" evidence="8">
    <location>
        <begin position="1007"/>
        <end position="1027"/>
    </location>
</feature>
<dbReference type="Proteomes" id="UP001144191">
    <property type="component" value="Unassembled WGS sequence"/>
</dbReference>
<dbReference type="GO" id="GO:0015421">
    <property type="term" value="F:ABC-type oligopeptide transporter activity"/>
    <property type="evidence" value="ECO:0007669"/>
    <property type="project" value="TreeGrafter"/>
</dbReference>
<dbReference type="InterPro" id="IPR039421">
    <property type="entry name" value="Type_1_exporter"/>
</dbReference>
<feature type="transmembrane region" description="Helical" evidence="8">
    <location>
        <begin position="1033"/>
        <end position="1055"/>
    </location>
</feature>
<dbReference type="InterPro" id="IPR036640">
    <property type="entry name" value="ABC1_TM_sf"/>
</dbReference>
<evidence type="ECO:0000256" key="7">
    <source>
        <dbReference type="SAM" id="MobiDB-lite"/>
    </source>
</evidence>
<dbReference type="Gene3D" id="3.40.50.300">
    <property type="entry name" value="P-loop containing nucleotide triphosphate hydrolases"/>
    <property type="match status" value="2"/>
</dbReference>
<dbReference type="PROSITE" id="PS00211">
    <property type="entry name" value="ABC_TRANSPORTER_1"/>
    <property type="match status" value="1"/>
</dbReference>
<dbReference type="FunFam" id="3.40.50.300:FF:003218">
    <property type="entry name" value="ABC a-pheromone efflux pump AtrD"/>
    <property type="match status" value="1"/>
</dbReference>
<feature type="domain" description="ABC transmembrane type-1" evidence="10">
    <location>
        <begin position="761"/>
        <end position="1058"/>
    </location>
</feature>
<accession>A0A9W6A0C7</accession>
<dbReference type="GO" id="GO:0005524">
    <property type="term" value="F:ATP binding"/>
    <property type="evidence" value="ECO:0007669"/>
    <property type="project" value="UniProtKB-KW"/>
</dbReference>
<dbReference type="Gene3D" id="1.20.1560.10">
    <property type="entry name" value="ABC transporter type 1, transmembrane domain"/>
    <property type="match status" value="3"/>
</dbReference>
<feature type="domain" description="ABC transmembrane type-1" evidence="10">
    <location>
        <begin position="34"/>
        <end position="326"/>
    </location>
</feature>
<feature type="transmembrane region" description="Helical" evidence="8">
    <location>
        <begin position="800"/>
        <end position="820"/>
    </location>
</feature>
<dbReference type="PROSITE" id="PS50893">
    <property type="entry name" value="ABC_TRANSPORTER_2"/>
    <property type="match status" value="2"/>
</dbReference>
<proteinExistence type="predicted"/>
<feature type="transmembrane region" description="Helical" evidence="8">
    <location>
        <begin position="978"/>
        <end position="995"/>
    </location>
</feature>
<evidence type="ECO:0000256" key="6">
    <source>
        <dbReference type="ARBA" id="ARBA00023136"/>
    </source>
</evidence>
<dbReference type="Pfam" id="PF00664">
    <property type="entry name" value="ABC_membrane"/>
    <property type="match status" value="2"/>
</dbReference>
<keyword evidence="4" id="KW-0067">ATP-binding</keyword>
<evidence type="ECO:0000259" key="10">
    <source>
        <dbReference type="PROSITE" id="PS50929"/>
    </source>
</evidence>
<dbReference type="GO" id="GO:0005743">
    <property type="term" value="C:mitochondrial inner membrane"/>
    <property type="evidence" value="ECO:0007669"/>
    <property type="project" value="TreeGrafter"/>
</dbReference>
<reference evidence="11" key="1">
    <citation type="submission" date="2022-07" db="EMBL/GenBank/DDBJ databases">
        <title>Taxonomy of Aspergillus series Nigri: significant species reduction supported by multi-species coalescent approaches.</title>
        <authorList>
            <person name="Bian C."/>
            <person name="Kusuya Y."/>
            <person name="Sklenar F."/>
            <person name="D'hooge E."/>
            <person name="Yaguchi T."/>
            <person name="Takahashi H."/>
            <person name="Hubka V."/>
        </authorList>
    </citation>
    <scope>NUCLEOTIDE SEQUENCE</scope>
    <source>
        <strain evidence="11">IFM 63604</strain>
    </source>
</reference>